<dbReference type="GeneID" id="63718410"/>
<sequence>MGKQLFVLGALCGLAQVPLGLADVPDRDCFVGSPPLCNNSLASDTACRGLEVTTIDGWKRMDCDYVVYNVPTEARDTKKWIVIHSGGCDTNTGEIGDFFAVSLGLNLFGLRPCGGFADSLCASRHDYSQCNAFHISWYMPQLHPTYAPYGIGFNPPALVDIFHTPDTHMIFLHEYGSTNETYNWFPANGCNATSAPLYMCLAGIDPDYDSKFAAIKRTLETAFSLAPGFPCKLEVINTMPYSQPQDASVPCTGILREYNDPAKVGGDAKAASNWAWEMPGFMTQAIQLATEVDPNGPLVAAFGRAINIALCQTFDNAKALSCCDGDTLN</sequence>
<name>A0A151GNR5_DRECN</name>
<evidence type="ECO:0000256" key="1">
    <source>
        <dbReference type="SAM" id="SignalP"/>
    </source>
</evidence>
<protein>
    <submittedName>
        <fullName evidence="2">Uncharacterized protein</fullName>
    </submittedName>
</protein>
<dbReference type="RefSeq" id="XP_040658101.1">
    <property type="nucleotide sequence ID" value="XM_040803068.1"/>
</dbReference>
<keyword evidence="1" id="KW-0732">Signal</keyword>
<feature type="chain" id="PRO_5007580784" evidence="1">
    <location>
        <begin position="23"/>
        <end position="329"/>
    </location>
</feature>
<evidence type="ECO:0000313" key="2">
    <source>
        <dbReference type="EMBL" id="KYK58749.1"/>
    </source>
</evidence>
<comment type="caution">
    <text evidence="2">The sequence shown here is derived from an EMBL/GenBank/DDBJ whole genome shotgun (WGS) entry which is preliminary data.</text>
</comment>
<accession>A0A151GNR5</accession>
<reference evidence="2 3" key="1">
    <citation type="journal article" date="2016" name="Sci. Rep.">
        <title>Insights into Adaptations to a Near-Obligate Nematode Endoparasitic Lifestyle from the Finished Genome of Drechmeria coniospora.</title>
        <authorList>
            <person name="Zhang L."/>
            <person name="Zhou Z."/>
            <person name="Guo Q."/>
            <person name="Fokkens L."/>
            <person name="Miskei M."/>
            <person name="Pocsi I."/>
            <person name="Zhang W."/>
            <person name="Chen M."/>
            <person name="Wang L."/>
            <person name="Sun Y."/>
            <person name="Donzelli B.G."/>
            <person name="Gibson D.M."/>
            <person name="Nelson D.R."/>
            <person name="Luo J.G."/>
            <person name="Rep M."/>
            <person name="Liu H."/>
            <person name="Yang S."/>
            <person name="Wang J."/>
            <person name="Krasnoff S.B."/>
            <person name="Xu Y."/>
            <person name="Molnar I."/>
            <person name="Lin M."/>
        </authorList>
    </citation>
    <scope>NUCLEOTIDE SEQUENCE [LARGE SCALE GENOMIC DNA]</scope>
    <source>
        <strain evidence="2 3">ARSEF 6962</strain>
    </source>
</reference>
<dbReference type="InParanoid" id="A0A151GNR5"/>
<gene>
    <name evidence="2" type="ORF">DCS_05767</name>
</gene>
<keyword evidence="3" id="KW-1185">Reference proteome</keyword>
<feature type="signal peptide" evidence="1">
    <location>
        <begin position="1"/>
        <end position="22"/>
    </location>
</feature>
<dbReference type="AlphaFoldDB" id="A0A151GNR5"/>
<organism evidence="2 3">
    <name type="scientific">Drechmeria coniospora</name>
    <name type="common">Nematophagous fungus</name>
    <name type="synonym">Meria coniospora</name>
    <dbReference type="NCBI Taxonomy" id="98403"/>
    <lineage>
        <taxon>Eukaryota</taxon>
        <taxon>Fungi</taxon>
        <taxon>Dikarya</taxon>
        <taxon>Ascomycota</taxon>
        <taxon>Pezizomycotina</taxon>
        <taxon>Sordariomycetes</taxon>
        <taxon>Hypocreomycetidae</taxon>
        <taxon>Hypocreales</taxon>
        <taxon>Ophiocordycipitaceae</taxon>
        <taxon>Drechmeria</taxon>
    </lineage>
</organism>
<dbReference type="Proteomes" id="UP000076580">
    <property type="component" value="Chromosome 02"/>
</dbReference>
<proteinExistence type="predicted"/>
<dbReference type="EMBL" id="LAYC01000002">
    <property type="protein sequence ID" value="KYK58749.1"/>
    <property type="molecule type" value="Genomic_DNA"/>
</dbReference>
<evidence type="ECO:0000313" key="3">
    <source>
        <dbReference type="Proteomes" id="UP000076580"/>
    </source>
</evidence>